<evidence type="ECO:0000313" key="3">
    <source>
        <dbReference type="Proteomes" id="UP000515123"/>
    </source>
</evidence>
<dbReference type="GeneID" id="109709098"/>
<keyword evidence="2" id="KW-0472">Membrane</keyword>
<feature type="region of interest" description="Disordered" evidence="1">
    <location>
        <begin position="84"/>
        <end position="124"/>
    </location>
</feature>
<reference evidence="4" key="2">
    <citation type="submission" date="2025-08" db="UniProtKB">
        <authorList>
            <consortium name="RefSeq"/>
        </authorList>
    </citation>
    <scope>IDENTIFICATION</scope>
    <source>
        <tissue evidence="4">Leaf</tissue>
    </source>
</reference>
<organism evidence="3 4">
    <name type="scientific">Ananas comosus</name>
    <name type="common">Pineapple</name>
    <name type="synonym">Ananas ananas</name>
    <dbReference type="NCBI Taxonomy" id="4615"/>
    <lineage>
        <taxon>Eukaryota</taxon>
        <taxon>Viridiplantae</taxon>
        <taxon>Streptophyta</taxon>
        <taxon>Embryophyta</taxon>
        <taxon>Tracheophyta</taxon>
        <taxon>Spermatophyta</taxon>
        <taxon>Magnoliopsida</taxon>
        <taxon>Liliopsida</taxon>
        <taxon>Poales</taxon>
        <taxon>Bromeliaceae</taxon>
        <taxon>Bromelioideae</taxon>
        <taxon>Ananas</taxon>
    </lineage>
</organism>
<feature type="compositionally biased region" description="Low complexity" evidence="1">
    <location>
        <begin position="101"/>
        <end position="121"/>
    </location>
</feature>
<name>A0A6P5ESQ0_ANACO</name>
<sequence length="628" mass="69746">MSQPDPVKKGANGGDLEPHCRTNGVASATATATATRRWVLGKLLFVAFFAALVLLWAEDTSVLCGGPPRPLQIGYHLGSYSVDSSTPTAPSSMPKNNATRSSSSRSSNSSSSSSSSSSGSSATLRTKFSPPIWISVPVVPNFTTTIISSWKALPVGEACRDSPTTDISIPALDRRVSPLELSAAEIHEFSFTALDDAGRPRGLGGDYFEVDLSGASWKSRPPLLDRGDGSYSLRLQVAPDFAGAFNLTITLLFRSFEGLKMWPVRFKYGRQLRKIPIIISRPNLITGDGDGGASSLLELRTCRSSDFGQDFWWSGRWTRHGGKERESECAVDDEGRYRCLAPDHPCQRPWCTGPLGALESDGWVYSAHCSFKIFAGEQAWDCLGNKWIFFWGDSNHVDTIRNLLHFVLGRADVQQVPRRFDYNFTSPSNASQSVRITSIFNGHWNESMNYLGLQSLENEDFRRLLWKFFSTEDRVPDVMILNSGLHDGFYWRSVRAFAQGADRAAEFWAEVMRHVRQRGKAVPRIFYRTTIAAGGYGRLLVYNPSKMEAFNGVLLEKLKEKGLLSAGGGGVIDDFDMTFPWHYDHRCSDGMHYGRAPAKAVWMDRQIGHHYFVDLMLAHVLLNAICSD</sequence>
<reference evidence="3" key="1">
    <citation type="journal article" date="2015" name="Nat. Genet.">
        <title>The pineapple genome and the evolution of CAM photosynthesis.</title>
        <authorList>
            <person name="Ming R."/>
            <person name="VanBuren R."/>
            <person name="Wai C.M."/>
            <person name="Tang H."/>
            <person name="Schatz M.C."/>
            <person name="Bowers J.E."/>
            <person name="Lyons E."/>
            <person name="Wang M.L."/>
            <person name="Chen J."/>
            <person name="Biggers E."/>
            <person name="Zhang J."/>
            <person name="Huang L."/>
            <person name="Zhang L."/>
            <person name="Miao W."/>
            <person name="Zhang J."/>
            <person name="Ye Z."/>
            <person name="Miao C."/>
            <person name="Lin Z."/>
            <person name="Wang H."/>
            <person name="Zhou H."/>
            <person name="Yim W.C."/>
            <person name="Priest H.D."/>
            <person name="Zheng C."/>
            <person name="Woodhouse M."/>
            <person name="Edger P.P."/>
            <person name="Guyot R."/>
            <person name="Guo H.B."/>
            <person name="Guo H."/>
            <person name="Zheng G."/>
            <person name="Singh R."/>
            <person name="Sharma A."/>
            <person name="Min X."/>
            <person name="Zheng Y."/>
            <person name="Lee H."/>
            <person name="Gurtowski J."/>
            <person name="Sedlazeck F.J."/>
            <person name="Harkess A."/>
            <person name="McKain M.R."/>
            <person name="Liao Z."/>
            <person name="Fang J."/>
            <person name="Liu J."/>
            <person name="Zhang X."/>
            <person name="Zhang Q."/>
            <person name="Hu W."/>
            <person name="Qin Y."/>
            <person name="Wang K."/>
            <person name="Chen L.Y."/>
            <person name="Shirley N."/>
            <person name="Lin Y.R."/>
            <person name="Liu L.Y."/>
            <person name="Hernandez A.G."/>
            <person name="Wright C.L."/>
            <person name="Bulone V."/>
            <person name="Tuskan G.A."/>
            <person name="Heath K."/>
            <person name="Zee F."/>
            <person name="Moore P.H."/>
            <person name="Sunkar R."/>
            <person name="Leebens-Mack J.H."/>
            <person name="Mockler T."/>
            <person name="Bennetzen J.L."/>
            <person name="Freeling M."/>
            <person name="Sankoff D."/>
            <person name="Paterson A.H."/>
            <person name="Zhu X."/>
            <person name="Yang X."/>
            <person name="Smith J.A."/>
            <person name="Cushman J.C."/>
            <person name="Paull R.E."/>
            <person name="Yu Q."/>
        </authorList>
    </citation>
    <scope>NUCLEOTIDE SEQUENCE [LARGE SCALE GENOMIC DNA]</scope>
    <source>
        <strain evidence="3">cv. F153</strain>
    </source>
</reference>
<feature type="transmembrane region" description="Helical" evidence="2">
    <location>
        <begin position="39"/>
        <end position="57"/>
    </location>
</feature>
<evidence type="ECO:0000256" key="2">
    <source>
        <dbReference type="SAM" id="Phobius"/>
    </source>
</evidence>
<evidence type="ECO:0000256" key="1">
    <source>
        <dbReference type="SAM" id="MobiDB-lite"/>
    </source>
</evidence>
<gene>
    <name evidence="4" type="primary">LOC109709098</name>
</gene>
<dbReference type="PANTHER" id="PTHR35124:SF1">
    <property type="entry name" value="CYTOCHROME P450 FAMILY PROTEIN"/>
    <property type="match status" value="1"/>
</dbReference>
<dbReference type="Proteomes" id="UP000515123">
    <property type="component" value="Linkage group 4"/>
</dbReference>
<proteinExistence type="predicted"/>
<protein>
    <submittedName>
        <fullName evidence="4">Uncharacterized protein LOC109709098</fullName>
    </submittedName>
</protein>
<keyword evidence="3" id="KW-1185">Reference proteome</keyword>
<keyword evidence="2" id="KW-0812">Transmembrane</keyword>
<evidence type="ECO:0000313" key="4">
    <source>
        <dbReference type="RefSeq" id="XP_020086756.1"/>
    </source>
</evidence>
<dbReference type="PANTHER" id="PTHR35124">
    <property type="entry name" value="CYTOCHROME P450 FAMILY PROTEIN"/>
    <property type="match status" value="1"/>
</dbReference>
<dbReference type="Gramene" id="Aco014980.1.mrna1">
    <property type="protein sequence ID" value="Aco014980.1.mrna1.cds1"/>
    <property type="gene ID" value="Aco014980.1.path1"/>
</dbReference>
<feature type="compositionally biased region" description="Polar residues" evidence="1">
    <location>
        <begin position="84"/>
        <end position="100"/>
    </location>
</feature>
<dbReference type="OrthoDB" id="2015909at2759"/>
<dbReference type="RefSeq" id="XP_020086756.1">
    <property type="nucleotide sequence ID" value="XM_020231167.1"/>
</dbReference>
<keyword evidence="2" id="KW-1133">Transmembrane helix</keyword>
<dbReference type="AlphaFoldDB" id="A0A6P5ESQ0"/>
<accession>A0A6P5ESQ0</accession>